<gene>
    <name evidence="2" type="ORF">Ddye_011526</name>
</gene>
<dbReference type="SUPFAM" id="SSF53098">
    <property type="entry name" value="Ribonuclease H-like"/>
    <property type="match status" value="1"/>
</dbReference>
<accession>A0AAE0CH54</accession>
<dbReference type="AlphaFoldDB" id="A0AAE0CH54"/>
<proteinExistence type="predicted"/>
<dbReference type="PANTHER" id="PTHR32166">
    <property type="entry name" value="OSJNBA0013A04.12 PROTEIN"/>
    <property type="match status" value="1"/>
</dbReference>
<evidence type="ECO:0000259" key="1">
    <source>
        <dbReference type="Pfam" id="PF04937"/>
    </source>
</evidence>
<evidence type="ECO:0000313" key="3">
    <source>
        <dbReference type="Proteomes" id="UP001280121"/>
    </source>
</evidence>
<name>A0AAE0CH54_9ROSI</name>
<dbReference type="Proteomes" id="UP001280121">
    <property type="component" value="Unassembled WGS sequence"/>
</dbReference>
<evidence type="ECO:0000313" key="2">
    <source>
        <dbReference type="EMBL" id="KAK2651670.1"/>
    </source>
</evidence>
<dbReference type="InterPro" id="IPR007021">
    <property type="entry name" value="DUF659"/>
</dbReference>
<sequence>MIKRKHGSIQELSILSDGWSDTRNRGLINILVNNPHGTIFLKSIDASDRVKDAEYLFTLLDGVVEEIEERLVVQVVIDNASAYKATRKMLIEKRKHLYWTPCAAHCRDLMLEKLGELPQHKIALQKAKKVSNFIYNYGWVLELMR</sequence>
<feature type="domain" description="DUF659" evidence="1">
    <location>
        <begin position="8"/>
        <end position="130"/>
    </location>
</feature>
<keyword evidence="3" id="KW-1185">Reference proteome</keyword>
<protein>
    <recommendedName>
        <fullName evidence="1">DUF659 domain-containing protein</fullName>
    </recommendedName>
</protein>
<dbReference type="Pfam" id="PF04937">
    <property type="entry name" value="DUF659"/>
    <property type="match status" value="1"/>
</dbReference>
<dbReference type="InterPro" id="IPR012337">
    <property type="entry name" value="RNaseH-like_sf"/>
</dbReference>
<reference evidence="2" key="1">
    <citation type="journal article" date="2023" name="Plant J.">
        <title>Genome sequences and population genomics provide insights into the demographic history, inbreeding, and mutation load of two 'living fossil' tree species of Dipteronia.</title>
        <authorList>
            <person name="Feng Y."/>
            <person name="Comes H.P."/>
            <person name="Chen J."/>
            <person name="Zhu S."/>
            <person name="Lu R."/>
            <person name="Zhang X."/>
            <person name="Li P."/>
            <person name="Qiu J."/>
            <person name="Olsen K.M."/>
            <person name="Qiu Y."/>
        </authorList>
    </citation>
    <scope>NUCLEOTIDE SEQUENCE</scope>
    <source>
        <strain evidence="2">KIB01</strain>
    </source>
</reference>
<organism evidence="2 3">
    <name type="scientific">Dipteronia dyeriana</name>
    <dbReference type="NCBI Taxonomy" id="168575"/>
    <lineage>
        <taxon>Eukaryota</taxon>
        <taxon>Viridiplantae</taxon>
        <taxon>Streptophyta</taxon>
        <taxon>Embryophyta</taxon>
        <taxon>Tracheophyta</taxon>
        <taxon>Spermatophyta</taxon>
        <taxon>Magnoliopsida</taxon>
        <taxon>eudicotyledons</taxon>
        <taxon>Gunneridae</taxon>
        <taxon>Pentapetalae</taxon>
        <taxon>rosids</taxon>
        <taxon>malvids</taxon>
        <taxon>Sapindales</taxon>
        <taxon>Sapindaceae</taxon>
        <taxon>Hippocastanoideae</taxon>
        <taxon>Acereae</taxon>
        <taxon>Dipteronia</taxon>
    </lineage>
</organism>
<dbReference type="EMBL" id="JANJYI010000004">
    <property type="protein sequence ID" value="KAK2651670.1"/>
    <property type="molecule type" value="Genomic_DNA"/>
</dbReference>
<dbReference type="PANTHER" id="PTHR32166:SF74">
    <property type="entry name" value="OS05G0256350 PROTEIN"/>
    <property type="match status" value="1"/>
</dbReference>
<comment type="caution">
    <text evidence="2">The sequence shown here is derived from an EMBL/GenBank/DDBJ whole genome shotgun (WGS) entry which is preliminary data.</text>
</comment>